<dbReference type="Pfam" id="PF00933">
    <property type="entry name" value="Glyco_hydro_3"/>
    <property type="match status" value="1"/>
</dbReference>
<evidence type="ECO:0000256" key="1">
    <source>
        <dbReference type="ARBA" id="ARBA00022801"/>
    </source>
</evidence>
<dbReference type="InterPro" id="IPR001764">
    <property type="entry name" value="Glyco_hydro_3_N"/>
</dbReference>
<dbReference type="InterPro" id="IPR041443">
    <property type="entry name" value="Exop_C"/>
</dbReference>
<feature type="region of interest" description="Disordered" evidence="2">
    <location>
        <begin position="22"/>
        <end position="42"/>
    </location>
</feature>
<dbReference type="InterPro" id="IPR017853">
    <property type="entry name" value="GH"/>
</dbReference>
<dbReference type="PRINTS" id="PR00133">
    <property type="entry name" value="GLHYDRLASE3"/>
</dbReference>
<organism evidence="7 8">
    <name type="scientific">Brevundimonas intermedia</name>
    <dbReference type="NCBI Taxonomy" id="74315"/>
    <lineage>
        <taxon>Bacteria</taxon>
        <taxon>Pseudomonadati</taxon>
        <taxon>Pseudomonadota</taxon>
        <taxon>Alphaproteobacteria</taxon>
        <taxon>Caulobacterales</taxon>
        <taxon>Caulobacteraceae</taxon>
        <taxon>Brevundimonas</taxon>
    </lineage>
</organism>
<dbReference type="InterPro" id="IPR051915">
    <property type="entry name" value="Cellulose_Degrad_GH3"/>
</dbReference>
<dbReference type="Pfam" id="PF01915">
    <property type="entry name" value="Glyco_hydro_3_C"/>
    <property type="match status" value="1"/>
</dbReference>
<proteinExistence type="predicted"/>
<dbReference type="InterPro" id="IPR008979">
    <property type="entry name" value="Galactose-bd-like_sf"/>
</dbReference>
<dbReference type="Gene3D" id="3.40.50.1700">
    <property type="entry name" value="Glycoside hydrolase family 3 C-terminal domain"/>
    <property type="match status" value="1"/>
</dbReference>
<feature type="chain" id="PRO_5021381194" evidence="3">
    <location>
        <begin position="23"/>
        <end position="823"/>
    </location>
</feature>
<keyword evidence="8" id="KW-1185">Reference proteome</keyword>
<protein>
    <submittedName>
        <fullName evidence="7">1,4-beta-D-glucan glucohydrolase</fullName>
    </submittedName>
</protein>
<dbReference type="PANTHER" id="PTHR30620">
    <property type="entry name" value="PERIPLASMIC BETA-GLUCOSIDASE-RELATED"/>
    <property type="match status" value="1"/>
</dbReference>
<feature type="domain" description="ExoP galactose-binding-like" evidence="6">
    <location>
        <begin position="666"/>
        <end position="807"/>
    </location>
</feature>
<evidence type="ECO:0000256" key="2">
    <source>
        <dbReference type="SAM" id="MobiDB-lite"/>
    </source>
</evidence>
<dbReference type="Pfam" id="PF18559">
    <property type="entry name" value="Exop_C"/>
    <property type="match status" value="1"/>
</dbReference>
<dbReference type="OrthoDB" id="9781691at2"/>
<dbReference type="Gene3D" id="3.20.20.300">
    <property type="entry name" value="Glycoside hydrolase, family 3, N-terminal domain"/>
    <property type="match status" value="1"/>
</dbReference>
<dbReference type="GO" id="GO:0009251">
    <property type="term" value="P:glucan catabolic process"/>
    <property type="evidence" value="ECO:0007669"/>
    <property type="project" value="TreeGrafter"/>
</dbReference>
<name>A0A4Y9S539_9CAUL</name>
<dbReference type="Gene3D" id="2.60.120.430">
    <property type="entry name" value="Galactose-binding lectin"/>
    <property type="match status" value="1"/>
</dbReference>
<accession>A0A4Y9S539</accession>
<sequence length="823" mass="86333">MMNTTAIAAALTIAMQSAGAGAPVPEASRAHPEMWPAAHSPPAMTDARTEALVRELLARMTVEEKVGQTIQADIASIKPEDLLTYPLGSVLAGGTSGPGGDDRAPAQAWVDLAAAFRAAAAQRPGARVPLLFGVDAVHGHNNIFGATIFPHNIGLGAAHDPDLIRRIGAATAEEIAATGADWTFAPTLAVPRDDRWGRTLEGYAEIPDVQVDYAGAMVEGLQGVLSADRPIGPERVVSSAKHFLADGGTDGGHDQGDFKGTERELIDIHLGGYPAAINAGALTIMASFSSWNGVKHTGNPTILRDVLKGRLGFEGFVVGDWNAHGQLPGCTTVSCPEALEAGLDMYMAPDSWRGLYDNTLAQVRSGRIPMAVLDDAVTRILRVKVKAGVFEPARYALAGELNRLGAPDHLELAREAVRKSLVLLKNEESVLPIRPGARVLVAGDADDIGQASGGWTISWQGTGNSNADFPNGQSIWAGLRDAVAAAGGEATLSADGVFQDKPDVAVVVFGETPYAEGQGDVRHLDYRSENPLEILKRLKAAGVPTVTVFLTGRPLWVNPEINASDAFVAAWLPGTQGQGVADVLVADPSGKAAHDFTGRLTFSWPRTAEGTPLNVGQPGYDPLFAYGYGLSYAKPGSVGALPEVSGVDLPPVNLDRFFVTGRFQPPWTMSIRDGAGVTAVASPRGASASVAWSPTDGAIQEDSLRLAFSGQALVGIGGDRIDLSERADRSLTFRARVETPITGALWAGMGMTFVDLAPLTGPTGEWRTISIPLRCLAQSGVELRSVDQPFSLVSTAPLTISLADIRLSDGPASPTAPCPKKTL</sequence>
<dbReference type="GO" id="GO:0008422">
    <property type="term" value="F:beta-glucosidase activity"/>
    <property type="evidence" value="ECO:0007669"/>
    <property type="project" value="TreeGrafter"/>
</dbReference>
<keyword evidence="3" id="KW-0732">Signal</keyword>
<evidence type="ECO:0000259" key="4">
    <source>
        <dbReference type="Pfam" id="PF00933"/>
    </source>
</evidence>
<comment type="caution">
    <text evidence="7">The sequence shown here is derived from an EMBL/GenBank/DDBJ whole genome shotgun (WGS) entry which is preliminary data.</text>
</comment>
<evidence type="ECO:0000313" key="7">
    <source>
        <dbReference type="EMBL" id="TFW15146.1"/>
    </source>
</evidence>
<feature type="domain" description="Glycoside hydrolase family 3 N-terminal" evidence="4">
    <location>
        <begin position="61"/>
        <end position="383"/>
    </location>
</feature>
<dbReference type="SUPFAM" id="SSF49785">
    <property type="entry name" value="Galactose-binding domain-like"/>
    <property type="match status" value="1"/>
</dbReference>
<dbReference type="SUPFAM" id="SSF52279">
    <property type="entry name" value="Beta-D-glucan exohydrolase, C-terminal domain"/>
    <property type="match status" value="1"/>
</dbReference>
<reference evidence="7 8" key="1">
    <citation type="submission" date="2019-03" db="EMBL/GenBank/DDBJ databases">
        <title>Draft genome of Brevundimonas sp. a heavy metal resistant soil bacteria.</title>
        <authorList>
            <person name="Soto J."/>
        </authorList>
    </citation>
    <scope>NUCLEOTIDE SEQUENCE [LARGE SCALE GENOMIC DNA]</scope>
    <source>
        <strain evidence="7 8">B-10</strain>
    </source>
</reference>
<dbReference type="Proteomes" id="UP000298216">
    <property type="component" value="Unassembled WGS sequence"/>
</dbReference>
<dbReference type="InterPro" id="IPR002772">
    <property type="entry name" value="Glyco_hydro_3_C"/>
</dbReference>
<dbReference type="SUPFAM" id="SSF51445">
    <property type="entry name" value="(Trans)glycosidases"/>
    <property type="match status" value="1"/>
</dbReference>
<evidence type="ECO:0000313" key="8">
    <source>
        <dbReference type="Proteomes" id="UP000298216"/>
    </source>
</evidence>
<feature type="domain" description="Glycoside hydrolase family 3 C-terminal" evidence="5">
    <location>
        <begin position="421"/>
        <end position="632"/>
    </location>
</feature>
<dbReference type="EMBL" id="SPVH01000001">
    <property type="protein sequence ID" value="TFW15146.1"/>
    <property type="molecule type" value="Genomic_DNA"/>
</dbReference>
<evidence type="ECO:0000259" key="6">
    <source>
        <dbReference type="Pfam" id="PF18559"/>
    </source>
</evidence>
<dbReference type="AlphaFoldDB" id="A0A4Y9S539"/>
<keyword evidence="1 7" id="KW-0378">Hydrolase</keyword>
<dbReference type="InterPro" id="IPR036881">
    <property type="entry name" value="Glyco_hydro_3_C_sf"/>
</dbReference>
<gene>
    <name evidence="7" type="ORF">EGY25_00715</name>
</gene>
<feature type="signal peptide" evidence="3">
    <location>
        <begin position="1"/>
        <end position="22"/>
    </location>
</feature>
<dbReference type="InterPro" id="IPR036962">
    <property type="entry name" value="Glyco_hydro_3_N_sf"/>
</dbReference>
<evidence type="ECO:0000259" key="5">
    <source>
        <dbReference type="Pfam" id="PF01915"/>
    </source>
</evidence>
<dbReference type="PANTHER" id="PTHR30620:SF77">
    <property type="entry name" value="LYSOSOMAL BETA GLUCOSIDASE-LIKE"/>
    <property type="match status" value="1"/>
</dbReference>
<evidence type="ECO:0000256" key="3">
    <source>
        <dbReference type="SAM" id="SignalP"/>
    </source>
</evidence>